<name>A0A2K0VV45_GIBNY</name>
<keyword evidence="3" id="KW-1185">Reference proteome</keyword>
<dbReference type="EMBL" id="MTQA01000239">
    <property type="protein sequence ID" value="PNP73899.1"/>
    <property type="molecule type" value="Genomic_DNA"/>
</dbReference>
<dbReference type="Proteomes" id="UP000236664">
    <property type="component" value="Unassembled WGS sequence"/>
</dbReference>
<gene>
    <name evidence="2" type="ORF">FNYG_12761</name>
</gene>
<organism evidence="2 3">
    <name type="scientific">Gibberella nygamai</name>
    <name type="common">Bean root rot disease fungus</name>
    <name type="synonym">Fusarium nygamai</name>
    <dbReference type="NCBI Taxonomy" id="42673"/>
    <lineage>
        <taxon>Eukaryota</taxon>
        <taxon>Fungi</taxon>
        <taxon>Dikarya</taxon>
        <taxon>Ascomycota</taxon>
        <taxon>Pezizomycotina</taxon>
        <taxon>Sordariomycetes</taxon>
        <taxon>Hypocreomycetidae</taxon>
        <taxon>Hypocreales</taxon>
        <taxon>Nectriaceae</taxon>
        <taxon>Fusarium</taxon>
        <taxon>Fusarium fujikuroi species complex</taxon>
    </lineage>
</organism>
<reference evidence="2 3" key="1">
    <citation type="submission" date="2017-06" db="EMBL/GenBank/DDBJ databases">
        <title>Genome of Fusarium nygamai isolate CS10214.</title>
        <authorList>
            <person name="Gardiner D.M."/>
            <person name="Obanor F."/>
            <person name="Kazan K."/>
        </authorList>
    </citation>
    <scope>NUCLEOTIDE SEQUENCE [LARGE SCALE GENOMIC DNA]</scope>
    <source>
        <strain evidence="2 3">CS10214</strain>
    </source>
</reference>
<feature type="region of interest" description="Disordered" evidence="1">
    <location>
        <begin position="171"/>
        <end position="196"/>
    </location>
</feature>
<comment type="caution">
    <text evidence="2">The sequence shown here is derived from an EMBL/GenBank/DDBJ whole genome shotgun (WGS) entry which is preliminary data.</text>
</comment>
<evidence type="ECO:0000313" key="3">
    <source>
        <dbReference type="Proteomes" id="UP000236664"/>
    </source>
</evidence>
<dbReference type="AlphaFoldDB" id="A0A2K0VV45"/>
<proteinExistence type="predicted"/>
<evidence type="ECO:0000313" key="2">
    <source>
        <dbReference type="EMBL" id="PNP73899.1"/>
    </source>
</evidence>
<dbReference type="OrthoDB" id="5000623at2759"/>
<sequence length="196" mass="22217">MSYQYLEDDIERLRQYMNEIFVAYCHKHRAIGQIDHLVESEDTLPAILANLVDKSSDIGPLDFWKVTTTQYESILGFLIGGNRWFISPSMAHTMRQKLQLGTGYVRERYQPNTLAQSEWLAPGPGLVNPQVLPMRPLPQNTQAPSMQSQLLGSNIQAPPMQCQVSDWVKNNSLNQSPDRQFSPEMIYPPSCSSSDS</sequence>
<protein>
    <submittedName>
        <fullName evidence="2">Uncharacterized protein</fullName>
    </submittedName>
</protein>
<evidence type="ECO:0000256" key="1">
    <source>
        <dbReference type="SAM" id="MobiDB-lite"/>
    </source>
</evidence>
<accession>A0A2K0VV45</accession>